<dbReference type="GO" id="GO:0006888">
    <property type="term" value="P:endoplasmic reticulum to Golgi vesicle-mediated transport"/>
    <property type="evidence" value="ECO:0007669"/>
    <property type="project" value="TreeGrafter"/>
</dbReference>
<reference evidence="6" key="1">
    <citation type="journal article" date="2023" name="Mol. Biol. Evol.">
        <title>Third-Generation Sequencing Reveals the Adaptive Role of the Epigenome in Three Deep-Sea Polychaetes.</title>
        <authorList>
            <person name="Perez M."/>
            <person name="Aroh O."/>
            <person name="Sun Y."/>
            <person name="Lan Y."/>
            <person name="Juniper S.K."/>
            <person name="Young C.R."/>
            <person name="Angers B."/>
            <person name="Qian P.Y."/>
        </authorList>
    </citation>
    <scope>NUCLEOTIDE SEQUENCE</scope>
    <source>
        <strain evidence="6">R07B-5</strain>
    </source>
</reference>
<feature type="coiled-coil region" evidence="4">
    <location>
        <begin position="994"/>
        <end position="1047"/>
    </location>
</feature>
<accession>A0AAD9P9J6</accession>
<dbReference type="Proteomes" id="UP001209878">
    <property type="component" value="Unassembled WGS sequence"/>
</dbReference>
<evidence type="ECO:0000313" key="7">
    <source>
        <dbReference type="Proteomes" id="UP001209878"/>
    </source>
</evidence>
<feature type="coiled-coil region" evidence="4">
    <location>
        <begin position="262"/>
        <end position="557"/>
    </location>
</feature>
<keyword evidence="2" id="KW-0333">Golgi apparatus</keyword>
<dbReference type="Gene3D" id="1.20.5.1700">
    <property type="match status" value="1"/>
</dbReference>
<dbReference type="GO" id="GO:0005794">
    <property type="term" value="C:Golgi apparatus"/>
    <property type="evidence" value="ECO:0007669"/>
    <property type="project" value="UniProtKB-SubCell"/>
</dbReference>
<feature type="compositionally biased region" description="Basic and acidic residues" evidence="5">
    <location>
        <begin position="843"/>
        <end position="854"/>
    </location>
</feature>
<keyword evidence="3 4" id="KW-0175">Coiled coil</keyword>
<name>A0AAD9P9J6_RIDPI</name>
<feature type="coiled-coil region" evidence="4">
    <location>
        <begin position="912"/>
        <end position="939"/>
    </location>
</feature>
<dbReference type="PANTHER" id="PTHR18921:SF2">
    <property type="entry name" value="THYROID RECEPTOR-INTERACTING PROTEIN 11"/>
    <property type="match status" value="1"/>
</dbReference>
<feature type="region of interest" description="Disordered" evidence="5">
    <location>
        <begin position="809"/>
        <end position="858"/>
    </location>
</feature>
<evidence type="ECO:0000256" key="1">
    <source>
        <dbReference type="ARBA" id="ARBA00004555"/>
    </source>
</evidence>
<evidence type="ECO:0000256" key="2">
    <source>
        <dbReference type="ARBA" id="ARBA00023034"/>
    </source>
</evidence>
<comment type="subcellular location">
    <subcellularLocation>
        <location evidence="1">Golgi apparatus</location>
    </subcellularLocation>
</comment>
<proteinExistence type="predicted"/>
<gene>
    <name evidence="6" type="ORF">NP493_81g01000</name>
</gene>
<evidence type="ECO:0000256" key="4">
    <source>
        <dbReference type="SAM" id="Coils"/>
    </source>
</evidence>
<evidence type="ECO:0000256" key="5">
    <source>
        <dbReference type="SAM" id="MobiDB-lite"/>
    </source>
</evidence>
<feature type="region of interest" description="Disordered" evidence="5">
    <location>
        <begin position="956"/>
        <end position="987"/>
    </location>
</feature>
<dbReference type="EMBL" id="JAODUO010000079">
    <property type="protein sequence ID" value="KAK2190446.1"/>
    <property type="molecule type" value="Genomic_DNA"/>
</dbReference>
<dbReference type="GO" id="GO:0031267">
    <property type="term" value="F:small GTPase binding"/>
    <property type="evidence" value="ECO:0007669"/>
    <property type="project" value="TreeGrafter"/>
</dbReference>
<sequence length="1491" mass="169006">MSLSVCLSQDLQQQLASCVDQNQHELAVLQDLHAQKLSAATQRQKREARAYEEKVASLTEQLRAFENGNSTCGHEKELSKLKEQVRHLEEINGKMSTDLEQMHAADREKGRLLAELREQLKLLEEDHAKVTEEKTEMSSQHASLLEEIDALTEERQTLKMRLYDLEQQTTDTTNHNNSTGDVTSQSHDHVASQSDTQQLEQQVQSLTSELDASRREVEEFDLVKSDWAMEKEALEEVLLTMREQLAGKTGEEDGEKEGGMGIDDLMKDLEAEREKVARLQKELQQNAAAHVALDDIERTLQTSTQEAEEAKLQLREKCVEMDKLQRRLDETEQEITESNKKVSWLSTQLETTELATRNDLEQELSDLQKQLKAKNEELMDANVELEEMKMLMQEKGEQADALRARLEEQALELENAGAENEQLSSSIEELDSQHEEAMSQVITTREKLLTENKALQERCAALESEKLVNEKRLRSSDDAVKGTSKEELNQLREKLEKAAMTLNEMHMDKKELETEAVSLKRKISDLQKKLKAGTSEITSLKQKNLELEIDVTSSREELSLLKQSVAARDDLGQLRKQFEESWNESTRKEMSTELHQEVALLKADLAAAQLEKEVVSRQLEQLKNRGSSDDQASSVTASQSSVELLAHIDSLQNQNESLEKLLGDTEEKLAEIGQLYDAQIVTTEGHTAQVKHLTQQVDSLTQERDAVTRQLKESMEKVQEEVQRYEREKGKNEELGAKVSELEALCVDLEKSKVMLDETLREKREVTQAWEESKGFIATLRVENEGLLREKENSTKLIRQQRAEIERLGSVASSTAVSDDALENSSEDISNEQNASRTKPSTHRSENADGKDQMNGRITASKANMAELENLRKIISLKDNVVMELKASNASLLRLLEERSLELHGDRVLVEIHELGAEVTNLRREKEQMMSVLNEKTRDCSSLRAEVHRLMGVVSSQKASLSQMQTDNNTPQRSASASDVPADNSNNEMSREAIKQLSQVIRDKDVEIEALRQKSDTLIAVLQEQSADGAADQISTLMRERDNLTKQISVYVDDRNQIVAALNNKHEECVAYHTEAGRLAELLASNSTEKDKLQHEYEKLMWEFENKKQALLKAQNELVGLRQKCSESNRMYLDLKQSGIRLDLTDVSNDDTSGQNDGRESQKLMVLIENQHAAICEKDEIITEKMTALQEKEQRLLECDQSLLERDRLLSEREKSLNELRVQLHRAEELGSQKEAQLSNVNKQQQHSTFQLQGLQTEVADLRSKCAQLVGAQRCPPVGVNNLRETYGRVSRAVSDKEFELAAAQEKINSLSQLVRHDSAPGGASSDSEVETLMREKEAIHQQVALLRQERDQLVSALQQTQVENEQMQAKISQLSEREQKLTRELDRLRNHLLAIEENYTREALDSEEREKDLRNRLAQAEERLLSSSSLVESASQQASQQVETLQQQLHVIAEQRDGALLQLANSQEMASQYATSLANLQMVLEAVPAR</sequence>
<feature type="coiled-coil region" evidence="4">
    <location>
        <begin position="1210"/>
        <end position="1456"/>
    </location>
</feature>
<evidence type="ECO:0000313" key="6">
    <source>
        <dbReference type="EMBL" id="KAK2190446.1"/>
    </source>
</evidence>
<feature type="coiled-coil region" evidence="4">
    <location>
        <begin position="106"/>
        <end position="168"/>
    </location>
</feature>
<dbReference type="PANTHER" id="PTHR18921">
    <property type="entry name" value="MYOSIN HEAVY CHAIN - RELATED"/>
    <property type="match status" value="1"/>
</dbReference>
<keyword evidence="7" id="KW-1185">Reference proteome</keyword>
<protein>
    <submittedName>
        <fullName evidence="6">Uncharacterized protein</fullName>
    </submittedName>
</protein>
<comment type="caution">
    <text evidence="6">The sequence shown here is derived from an EMBL/GenBank/DDBJ whole genome shotgun (WGS) entry which is preliminary data.</text>
</comment>
<evidence type="ECO:0000256" key="3">
    <source>
        <dbReference type="ARBA" id="ARBA00023054"/>
    </source>
</evidence>
<feature type="coiled-coil region" evidence="4">
    <location>
        <begin position="1090"/>
        <end position="1124"/>
    </location>
</feature>
<feature type="compositionally biased region" description="Acidic residues" evidence="5">
    <location>
        <begin position="820"/>
        <end position="830"/>
    </location>
</feature>
<feature type="compositionally biased region" description="Low complexity" evidence="5">
    <location>
        <begin position="810"/>
        <end position="819"/>
    </location>
</feature>
<dbReference type="GO" id="GO:0007030">
    <property type="term" value="P:Golgi organization"/>
    <property type="evidence" value="ECO:0007669"/>
    <property type="project" value="TreeGrafter"/>
</dbReference>
<feature type="coiled-coil region" evidence="4">
    <location>
        <begin position="591"/>
        <end position="752"/>
    </location>
</feature>
<organism evidence="6 7">
    <name type="scientific">Ridgeia piscesae</name>
    <name type="common">Tubeworm</name>
    <dbReference type="NCBI Taxonomy" id="27915"/>
    <lineage>
        <taxon>Eukaryota</taxon>
        <taxon>Metazoa</taxon>
        <taxon>Spiralia</taxon>
        <taxon>Lophotrochozoa</taxon>
        <taxon>Annelida</taxon>
        <taxon>Polychaeta</taxon>
        <taxon>Sedentaria</taxon>
        <taxon>Canalipalpata</taxon>
        <taxon>Sabellida</taxon>
        <taxon>Siboglinidae</taxon>
        <taxon>Ridgeia</taxon>
    </lineage>
</organism>
<feature type="coiled-coil region" evidence="4">
    <location>
        <begin position="34"/>
        <end position="68"/>
    </location>
</feature>
<feature type="region of interest" description="Disordered" evidence="5">
    <location>
        <begin position="169"/>
        <end position="201"/>
    </location>
</feature>